<dbReference type="InterPro" id="IPR036464">
    <property type="entry name" value="Rubisco_LSMT_subst-bd_sf"/>
</dbReference>
<feature type="region of interest" description="Disordered" evidence="7">
    <location>
        <begin position="459"/>
        <end position="494"/>
    </location>
</feature>
<keyword evidence="10" id="KW-1185">Reference proteome</keyword>
<evidence type="ECO:0000256" key="3">
    <source>
        <dbReference type="ARBA" id="ARBA00022679"/>
    </source>
</evidence>
<evidence type="ECO:0000313" key="9">
    <source>
        <dbReference type="EMBL" id="KAF7357820.1"/>
    </source>
</evidence>
<dbReference type="GO" id="GO:0016279">
    <property type="term" value="F:protein-lysine N-methyltransferase activity"/>
    <property type="evidence" value="ECO:0007669"/>
    <property type="project" value="UniProtKB-UniRule"/>
</dbReference>
<reference evidence="9" key="1">
    <citation type="submission" date="2020-05" db="EMBL/GenBank/DDBJ databases">
        <title>Mycena genomes resolve the evolution of fungal bioluminescence.</title>
        <authorList>
            <person name="Tsai I.J."/>
        </authorList>
    </citation>
    <scope>NUCLEOTIDE SEQUENCE</scope>
    <source>
        <strain evidence="9">CCC161011</strain>
    </source>
</reference>
<feature type="domain" description="SET" evidence="8">
    <location>
        <begin position="21"/>
        <end position="288"/>
    </location>
</feature>
<name>A0A8H7D199_9AGAR</name>
<dbReference type="InterPro" id="IPR044430">
    <property type="entry name" value="SETD6_SET"/>
</dbReference>
<evidence type="ECO:0000313" key="10">
    <source>
        <dbReference type="Proteomes" id="UP000620124"/>
    </source>
</evidence>
<dbReference type="PANTHER" id="PTHR13271:SF34">
    <property type="entry name" value="N-LYSINE METHYLTRANSFERASE SETD6"/>
    <property type="match status" value="1"/>
</dbReference>
<organism evidence="9 10">
    <name type="scientific">Mycena venus</name>
    <dbReference type="NCBI Taxonomy" id="2733690"/>
    <lineage>
        <taxon>Eukaryota</taxon>
        <taxon>Fungi</taxon>
        <taxon>Dikarya</taxon>
        <taxon>Basidiomycota</taxon>
        <taxon>Agaricomycotina</taxon>
        <taxon>Agaricomycetes</taxon>
        <taxon>Agaricomycetidae</taxon>
        <taxon>Agaricales</taxon>
        <taxon>Marasmiineae</taxon>
        <taxon>Mycenaceae</taxon>
        <taxon>Mycena</taxon>
    </lineage>
</organism>
<dbReference type="InterPro" id="IPR011383">
    <property type="entry name" value="N-lys_methylase_SETD6"/>
</dbReference>
<proteinExistence type="inferred from homology"/>
<evidence type="ECO:0000259" key="8">
    <source>
        <dbReference type="PROSITE" id="PS50280"/>
    </source>
</evidence>
<gene>
    <name evidence="9" type="ORF">MVEN_00828000</name>
</gene>
<evidence type="ECO:0000256" key="5">
    <source>
        <dbReference type="ARBA" id="ARBA00023242"/>
    </source>
</evidence>
<dbReference type="EMBL" id="JACAZI010000006">
    <property type="protein sequence ID" value="KAF7357820.1"/>
    <property type="molecule type" value="Genomic_DNA"/>
</dbReference>
<dbReference type="SUPFAM" id="SSF82199">
    <property type="entry name" value="SET domain"/>
    <property type="match status" value="1"/>
</dbReference>
<keyword evidence="3 6" id="KW-0808">Transferase</keyword>
<dbReference type="PANTHER" id="PTHR13271">
    <property type="entry name" value="UNCHARACTERIZED PUTATIVE METHYLTRANSFERASE"/>
    <property type="match status" value="1"/>
</dbReference>
<keyword evidence="2 6" id="KW-0489">Methyltransferase</keyword>
<dbReference type="InterPro" id="IPR046341">
    <property type="entry name" value="SET_dom_sf"/>
</dbReference>
<dbReference type="InterPro" id="IPR001214">
    <property type="entry name" value="SET_dom"/>
</dbReference>
<keyword evidence="4 6" id="KW-0949">S-adenosyl-L-methionine</keyword>
<dbReference type="Pfam" id="PF09273">
    <property type="entry name" value="Rubis-subs-bind"/>
    <property type="match status" value="1"/>
</dbReference>
<accession>A0A8H7D199</accession>
<dbReference type="CDD" id="cd19178">
    <property type="entry name" value="SET_SETD6"/>
    <property type="match status" value="1"/>
</dbReference>
<comment type="similarity">
    <text evidence="6">Belongs to the class V-like SAM-binding methyltransferase superfamily. Histone-lysine methyltransferase family. SETD6 subfamily.</text>
</comment>
<dbReference type="Gene3D" id="3.90.1410.10">
    <property type="entry name" value="set domain protein methyltransferase, domain 1"/>
    <property type="match status" value="2"/>
</dbReference>
<comment type="subcellular location">
    <subcellularLocation>
        <location evidence="1 6">Nucleus</location>
    </subcellularLocation>
</comment>
<feature type="compositionally biased region" description="Acidic residues" evidence="7">
    <location>
        <begin position="187"/>
        <end position="199"/>
    </location>
</feature>
<keyword evidence="5 6" id="KW-0539">Nucleus</keyword>
<dbReference type="GO" id="GO:0032259">
    <property type="term" value="P:methylation"/>
    <property type="evidence" value="ECO:0007669"/>
    <property type="project" value="UniProtKB-KW"/>
</dbReference>
<dbReference type="Proteomes" id="UP000620124">
    <property type="component" value="Unassembled WGS sequence"/>
</dbReference>
<evidence type="ECO:0000256" key="4">
    <source>
        <dbReference type="ARBA" id="ARBA00022691"/>
    </source>
</evidence>
<evidence type="ECO:0000256" key="6">
    <source>
        <dbReference type="PIRNR" id="PIRNR011771"/>
    </source>
</evidence>
<dbReference type="Pfam" id="PF00856">
    <property type="entry name" value="SET"/>
    <property type="match status" value="1"/>
</dbReference>
<protein>
    <recommendedName>
        <fullName evidence="6">Ribosomal lysine N-methyltransferase 4</fullName>
        <ecNumber evidence="6">2.1.1.-</ecNumber>
    </recommendedName>
</protein>
<dbReference type="GO" id="GO:0005634">
    <property type="term" value="C:nucleus"/>
    <property type="evidence" value="ECO:0007669"/>
    <property type="project" value="UniProtKB-SubCell"/>
</dbReference>
<evidence type="ECO:0000256" key="2">
    <source>
        <dbReference type="ARBA" id="ARBA00022603"/>
    </source>
</evidence>
<comment type="function">
    <text evidence="6">S-adenosyl-L-methionine-dependent protein-lysine N-methyltransferase that monomethylates 60S ribosomal protein L42.</text>
</comment>
<dbReference type="AlphaFoldDB" id="A0A8H7D199"/>
<comment type="caution">
    <text evidence="9">The sequence shown here is derived from an EMBL/GenBank/DDBJ whole genome shotgun (WGS) entry which is preliminary data.</text>
</comment>
<dbReference type="SUPFAM" id="SSF81822">
    <property type="entry name" value="RuBisCo LSMT C-terminal, substrate-binding domain"/>
    <property type="match status" value="1"/>
</dbReference>
<dbReference type="PIRSF" id="PIRSF011771">
    <property type="entry name" value="RMS1_SET"/>
    <property type="match status" value="1"/>
</dbReference>
<feature type="compositionally biased region" description="Basic and acidic residues" evidence="7">
    <location>
        <begin position="466"/>
        <end position="487"/>
    </location>
</feature>
<dbReference type="FunFam" id="3.90.1410.10:FF:000007">
    <property type="entry name" value="Ribosomal lysine N-methyltransferase 4"/>
    <property type="match status" value="1"/>
</dbReference>
<evidence type="ECO:0000256" key="7">
    <source>
        <dbReference type="SAM" id="MobiDB-lite"/>
    </source>
</evidence>
<feature type="compositionally biased region" description="Basic and acidic residues" evidence="7">
    <location>
        <begin position="219"/>
        <end position="230"/>
    </location>
</feature>
<feature type="region of interest" description="Disordered" evidence="7">
    <location>
        <begin position="185"/>
        <end position="245"/>
    </location>
</feature>
<dbReference type="EC" id="2.1.1.-" evidence="6"/>
<dbReference type="OrthoDB" id="341421at2759"/>
<dbReference type="InterPro" id="IPR015353">
    <property type="entry name" value="Rubisco_LSMT_subst-bd"/>
</dbReference>
<dbReference type="InterPro" id="IPR050600">
    <property type="entry name" value="SETD3_SETD6_MTase"/>
</dbReference>
<sequence>MDAVSELLDWFQSSGGEIDQSSVGFTVFPDCGRGAVALKDIPEGHVLFKIPRSLLLSTETSALPGRVGLDRWREAKMHMGWVGLILCMMWETAQGPSSKWSKYLESLPTTFDTPMFWNDVELEELKGTSVVGKLGKADAEQDFNEKLLPMVQSRPDLFPAETIPIYYTLEIYHVMGSRILSRSFDVEKDEPEEDTDTEGAADTSLGSAMDVDLPPEETESAHGDGDSEHADTDEEEEEPSGVSMVPLADMLNARYGSENAKLFHEKDDLRMVSTKPIGAGEQIWNTYGDLPNAELLRRYGHVDVLPLPNGDLGNPGDVVEITADLAVAVLQTDDVVTKKRIDWWLEQGGDDVVVLESDLEVPLALLSLIRLLRLTPDEWEKAVEKDKVPKPKLDTEALEVVRAVLERRLAEYPTTLDDDAKLLRAENGTTLSLNKRQALIMRIGEKRILQSTLEKIKAQQQLAAAEKQKGDDGGRKRKVRPDEEAGRMSKTRRR</sequence>
<dbReference type="PROSITE" id="PS50280">
    <property type="entry name" value="SET"/>
    <property type="match status" value="1"/>
</dbReference>
<evidence type="ECO:0000256" key="1">
    <source>
        <dbReference type="ARBA" id="ARBA00004123"/>
    </source>
</evidence>
<dbReference type="Gene3D" id="3.90.1420.10">
    <property type="entry name" value="Rubisco LSMT, substrate-binding domain"/>
    <property type="match status" value="1"/>
</dbReference>